<feature type="transmembrane region" description="Helical" evidence="2">
    <location>
        <begin position="6"/>
        <end position="24"/>
    </location>
</feature>
<keyword evidence="2" id="KW-1133">Transmembrane helix</keyword>
<dbReference type="InterPro" id="IPR011990">
    <property type="entry name" value="TPR-like_helical_dom_sf"/>
</dbReference>
<gene>
    <name evidence="3" type="primary">ccmI</name>
    <name evidence="3" type="ORF">KB213_04785</name>
</gene>
<dbReference type="InterPro" id="IPR017560">
    <property type="entry name" value="Cyt_c_biogenesis_CcmI"/>
</dbReference>
<dbReference type="EMBL" id="JAGRQH010000002">
    <property type="protein sequence ID" value="MBR0559372.1"/>
    <property type="molecule type" value="Genomic_DNA"/>
</dbReference>
<dbReference type="RefSeq" id="WP_211680852.1">
    <property type="nucleotide sequence ID" value="NZ_JAGRQH010000002.1"/>
</dbReference>
<sequence>MSWISFLLITLITLLPVMVGLRWAQLRIGARQSALALYRGQLAELDRDKRLGLVTGSDYSAAQLEIQRRLLTADSSTEDSTTASTIQKRRLLPFLLLGISIPTCAGILYISNGHPALPPQPLASRGIAPDPHTMALIQKLQASVATFPPESPSYVPGHTLLGQVELRSGLTSAAIADWQAALQAQFSPELALSLAEAMVKRDGHINRDTLTLYRRALAAAPHDASWRMAAEARVAEGEHDLGEQQ</sequence>
<evidence type="ECO:0000256" key="2">
    <source>
        <dbReference type="SAM" id="Phobius"/>
    </source>
</evidence>
<evidence type="ECO:0000313" key="3">
    <source>
        <dbReference type="EMBL" id="MBR0559372.1"/>
    </source>
</evidence>
<dbReference type="Proteomes" id="UP000677812">
    <property type="component" value="Unassembled WGS sequence"/>
</dbReference>
<comment type="caution">
    <text evidence="3">The sequence shown here is derived from an EMBL/GenBank/DDBJ whole genome shotgun (WGS) entry which is preliminary data.</text>
</comment>
<protein>
    <submittedName>
        <fullName evidence="3">C-type cytochrome biogenesis protein CcmI</fullName>
    </submittedName>
</protein>
<dbReference type="NCBIfam" id="TIGR03142">
    <property type="entry name" value="cytochro_ccmI"/>
    <property type="match status" value="1"/>
</dbReference>
<dbReference type="Gene3D" id="1.25.40.10">
    <property type="entry name" value="Tetratricopeptide repeat domain"/>
    <property type="match status" value="1"/>
</dbReference>
<keyword evidence="1" id="KW-0201">Cytochrome c-type biogenesis</keyword>
<keyword evidence="4" id="KW-1185">Reference proteome</keyword>
<organism evidence="3 4">
    <name type="scientific">Neokomagataea anthophila</name>
    <dbReference type="NCBI Taxonomy" id="2826925"/>
    <lineage>
        <taxon>Bacteria</taxon>
        <taxon>Pseudomonadati</taxon>
        <taxon>Pseudomonadota</taxon>
        <taxon>Alphaproteobacteria</taxon>
        <taxon>Acetobacterales</taxon>
        <taxon>Acetobacteraceae</taxon>
        <taxon>Neokomagataea</taxon>
    </lineage>
</organism>
<evidence type="ECO:0000256" key="1">
    <source>
        <dbReference type="ARBA" id="ARBA00022748"/>
    </source>
</evidence>
<proteinExistence type="predicted"/>
<keyword evidence="2" id="KW-0472">Membrane</keyword>
<name>A0ABS5E637_9PROT</name>
<keyword evidence="2" id="KW-0812">Transmembrane</keyword>
<feature type="transmembrane region" description="Helical" evidence="2">
    <location>
        <begin position="91"/>
        <end position="110"/>
    </location>
</feature>
<accession>A0ABS5E637</accession>
<evidence type="ECO:0000313" key="4">
    <source>
        <dbReference type="Proteomes" id="UP000677812"/>
    </source>
</evidence>
<reference evidence="3 4" key="1">
    <citation type="submission" date="2021-04" db="EMBL/GenBank/DDBJ databases">
        <title>The complete genome sequence of Neokomagataea sp. TBRC 2177.</title>
        <authorList>
            <person name="Charoenyingcharoen P."/>
            <person name="Yukphan P."/>
        </authorList>
    </citation>
    <scope>NUCLEOTIDE SEQUENCE [LARGE SCALE GENOMIC DNA]</scope>
    <source>
        <strain evidence="3 4">TBRC 2177</strain>
    </source>
</reference>